<feature type="domain" description="Transposase IS701-like DDE" evidence="1">
    <location>
        <begin position="25"/>
        <end position="280"/>
    </location>
</feature>
<evidence type="ECO:0000313" key="3">
    <source>
        <dbReference type="Proteomes" id="UP000004508"/>
    </source>
</evidence>
<reference evidence="2 3" key="1">
    <citation type="journal article" date="2011" name="Stand. Genomic Sci.">
        <title>Non-contiguous finished genome sequence and contextual data of the filamentous soil bacterium Ktedonobacter racemifer type strain (SOSP1-21).</title>
        <authorList>
            <person name="Chang Y.J."/>
            <person name="Land M."/>
            <person name="Hauser L."/>
            <person name="Chertkov O."/>
            <person name="Del Rio T.G."/>
            <person name="Nolan M."/>
            <person name="Copeland A."/>
            <person name="Tice H."/>
            <person name="Cheng J.F."/>
            <person name="Lucas S."/>
            <person name="Han C."/>
            <person name="Goodwin L."/>
            <person name="Pitluck S."/>
            <person name="Ivanova N."/>
            <person name="Ovchinikova G."/>
            <person name="Pati A."/>
            <person name="Chen A."/>
            <person name="Palaniappan K."/>
            <person name="Mavromatis K."/>
            <person name="Liolios K."/>
            <person name="Brettin T."/>
            <person name="Fiebig A."/>
            <person name="Rohde M."/>
            <person name="Abt B."/>
            <person name="Goker M."/>
            <person name="Detter J.C."/>
            <person name="Woyke T."/>
            <person name="Bristow J."/>
            <person name="Eisen J.A."/>
            <person name="Markowitz V."/>
            <person name="Hugenholtz P."/>
            <person name="Kyrpides N.C."/>
            <person name="Klenk H.P."/>
            <person name="Lapidus A."/>
        </authorList>
    </citation>
    <scope>NUCLEOTIDE SEQUENCE [LARGE SCALE GENOMIC DNA]</scope>
    <source>
        <strain evidence="3">DSM 44963</strain>
    </source>
</reference>
<dbReference type="OrthoDB" id="148325at2"/>
<dbReference type="EMBL" id="ADVG01000003">
    <property type="protein sequence ID" value="EFH83090.1"/>
    <property type="molecule type" value="Genomic_DNA"/>
</dbReference>
<dbReference type="InParanoid" id="D6TXP3"/>
<dbReference type="AlphaFoldDB" id="D6TXP3"/>
<dbReference type="Gene3D" id="3.90.350.10">
    <property type="entry name" value="Transposase Inhibitor Protein From Tn5, Chain A, domain 1"/>
    <property type="match status" value="1"/>
</dbReference>
<dbReference type="SUPFAM" id="SSF53098">
    <property type="entry name" value="Ribonuclease H-like"/>
    <property type="match status" value="1"/>
</dbReference>
<dbReference type="RefSeq" id="WP_007913526.1">
    <property type="nucleotide sequence ID" value="NZ_ADVG01000003.1"/>
</dbReference>
<dbReference type="Proteomes" id="UP000004508">
    <property type="component" value="Unassembled WGS sequence"/>
</dbReference>
<dbReference type="eggNOG" id="COG3385">
    <property type="taxonomic scope" value="Bacteria"/>
</dbReference>
<sequence length="451" mass="51912">MLTLPTRIIHVLRHFETVLSERVWEWAKVLVIGAILAPGERTVAAILRVMGCANEKHYQNYHRVLNRATWSSRELSRRLLLLLIQLFFPGNEPVIMGIDETIERRRGRKIAARGVYRDPVRSSKEFFVKTNGLRWISMMLLTPIPWAQRVWALPFLTVLAPSERYHQQRKLQHKTITDWAWQMILQVTRWMPARRLVVVADGTYAVLSFLLKVSRLPRVSAIARLRLDACLYEPPAVRGAGKRGRHALKGQAQPKLAARLNDPTTSWKKHMVSWYGGTKREMEIATGTALWYQSPIPPVTIRWVLIRDPNGQYEPMALLCTDQQAEAVQIVEWFVLRWTVEVTFHEVRAHLGVETQRQWSDLAIVRTTPALLGLFSLVTLFAHQLLGGQPFPIRQAAWYTKALPTFSDTLAFVRQHLWPSTFFSVSSYEGDTVQIPRVFFDHLVETLAFAA</sequence>
<dbReference type="Pfam" id="PF13546">
    <property type="entry name" value="DDE_5"/>
    <property type="match status" value="1"/>
</dbReference>
<protein>
    <recommendedName>
        <fullName evidence="1">Transposase IS701-like DDE domain-containing protein</fullName>
    </recommendedName>
</protein>
<dbReference type="InterPro" id="IPR038721">
    <property type="entry name" value="IS701-like_DDE_dom"/>
</dbReference>
<gene>
    <name evidence="2" type="ORF">Krac_4010</name>
</gene>
<dbReference type="STRING" id="485913.Krac_4010"/>
<proteinExistence type="predicted"/>
<organism evidence="2 3">
    <name type="scientific">Ktedonobacter racemifer DSM 44963</name>
    <dbReference type="NCBI Taxonomy" id="485913"/>
    <lineage>
        <taxon>Bacteria</taxon>
        <taxon>Bacillati</taxon>
        <taxon>Chloroflexota</taxon>
        <taxon>Ktedonobacteria</taxon>
        <taxon>Ktedonobacterales</taxon>
        <taxon>Ktedonobacteraceae</taxon>
        <taxon>Ktedonobacter</taxon>
    </lineage>
</organism>
<accession>D6TXP3</accession>
<evidence type="ECO:0000313" key="2">
    <source>
        <dbReference type="EMBL" id="EFH83090.1"/>
    </source>
</evidence>
<keyword evidence="3" id="KW-1185">Reference proteome</keyword>
<name>D6TXP3_KTERA</name>
<evidence type="ECO:0000259" key="1">
    <source>
        <dbReference type="Pfam" id="PF13546"/>
    </source>
</evidence>
<comment type="caution">
    <text evidence="2">The sequence shown here is derived from an EMBL/GenBank/DDBJ whole genome shotgun (WGS) entry which is preliminary data.</text>
</comment>
<dbReference type="InterPro" id="IPR012337">
    <property type="entry name" value="RNaseH-like_sf"/>
</dbReference>